<keyword evidence="2" id="KW-1185">Reference proteome</keyword>
<feature type="non-terminal residue" evidence="1">
    <location>
        <position position="1"/>
    </location>
</feature>
<evidence type="ECO:0000313" key="1">
    <source>
        <dbReference type="EMBL" id="WAR16044.1"/>
    </source>
</evidence>
<sequence>GFNERQPKTKLFPEWTSPLDVSLLVKYPFESFSKTSLKFTTYKLFFLQTSLRFGRYGTPRWEERRGSGISSGEKKKQTHGLKTGFVLVSERKADQYRRCIGKSENRFYIAISWQHRKVLMQTFSKANDDISNKVKTQSTRLLRPSWAVYKGSSMFPVLEAADWPKSTKFVICYLRNIEHPYYYYY</sequence>
<proteinExistence type="predicted"/>
<protein>
    <recommendedName>
        <fullName evidence="3">Maturase K</fullName>
    </recommendedName>
</protein>
<organism evidence="1 2">
    <name type="scientific">Mya arenaria</name>
    <name type="common">Soft-shell clam</name>
    <dbReference type="NCBI Taxonomy" id="6604"/>
    <lineage>
        <taxon>Eukaryota</taxon>
        <taxon>Metazoa</taxon>
        <taxon>Spiralia</taxon>
        <taxon>Lophotrochozoa</taxon>
        <taxon>Mollusca</taxon>
        <taxon>Bivalvia</taxon>
        <taxon>Autobranchia</taxon>
        <taxon>Heteroconchia</taxon>
        <taxon>Euheterodonta</taxon>
        <taxon>Imparidentia</taxon>
        <taxon>Neoheterodontei</taxon>
        <taxon>Myida</taxon>
        <taxon>Myoidea</taxon>
        <taxon>Myidae</taxon>
        <taxon>Mya</taxon>
    </lineage>
</organism>
<evidence type="ECO:0008006" key="3">
    <source>
        <dbReference type="Google" id="ProtNLM"/>
    </source>
</evidence>
<gene>
    <name evidence="1" type="ORF">MAR_030638</name>
</gene>
<accession>A0ABY7F4B6</accession>
<reference evidence="1" key="1">
    <citation type="submission" date="2022-11" db="EMBL/GenBank/DDBJ databases">
        <title>Centuries of genome instability and evolution in soft-shell clam transmissible cancer (bioRxiv).</title>
        <authorList>
            <person name="Hart S.F.M."/>
            <person name="Yonemitsu M.A."/>
            <person name="Giersch R.M."/>
            <person name="Beal B.F."/>
            <person name="Arriagada G."/>
            <person name="Davis B.W."/>
            <person name="Ostrander E.A."/>
            <person name="Goff S.P."/>
            <person name="Metzger M.J."/>
        </authorList>
    </citation>
    <scope>NUCLEOTIDE SEQUENCE</scope>
    <source>
        <strain evidence="1">MELC-2E11</strain>
        <tissue evidence="1">Siphon/mantle</tissue>
    </source>
</reference>
<dbReference type="EMBL" id="CP111021">
    <property type="protein sequence ID" value="WAR16044.1"/>
    <property type="molecule type" value="Genomic_DNA"/>
</dbReference>
<evidence type="ECO:0000313" key="2">
    <source>
        <dbReference type="Proteomes" id="UP001164746"/>
    </source>
</evidence>
<name>A0ABY7F4B6_MYAAR</name>
<dbReference type="Proteomes" id="UP001164746">
    <property type="component" value="Chromosome 10"/>
</dbReference>